<evidence type="ECO:0000313" key="1">
    <source>
        <dbReference type="EMBL" id="MBB5577103.1"/>
    </source>
</evidence>
<evidence type="ECO:0000313" key="2">
    <source>
        <dbReference type="Proteomes" id="UP000549882"/>
    </source>
</evidence>
<organism evidence="1 2">
    <name type="scientific">Rhizobium paranaense</name>
    <dbReference type="NCBI Taxonomy" id="1650438"/>
    <lineage>
        <taxon>Bacteria</taxon>
        <taxon>Pseudomonadati</taxon>
        <taxon>Pseudomonadota</taxon>
        <taxon>Alphaproteobacteria</taxon>
        <taxon>Hyphomicrobiales</taxon>
        <taxon>Rhizobiaceae</taxon>
        <taxon>Rhizobium/Agrobacterium group</taxon>
        <taxon>Rhizobium</taxon>
    </lineage>
</organism>
<protein>
    <submittedName>
        <fullName evidence="1">Uncharacterized protein</fullName>
    </submittedName>
</protein>
<sequence length="57" mass="6679">MRRNGRFPDRAQLTQLSLYLQFADLSLFELTLVSKTKPLNLVENSVAKQTEFLYLFL</sequence>
<accession>A0A7W8XWX3</accession>
<comment type="caution">
    <text evidence="1">The sequence shown here is derived from an EMBL/GenBank/DDBJ whole genome shotgun (WGS) entry which is preliminary data.</text>
</comment>
<dbReference type="AlphaFoldDB" id="A0A7W8XWX3"/>
<dbReference type="Proteomes" id="UP000549882">
    <property type="component" value="Unassembled WGS sequence"/>
</dbReference>
<reference evidence="1 2" key="1">
    <citation type="submission" date="2020-08" db="EMBL/GenBank/DDBJ databases">
        <title>Genomic Encyclopedia of Type Strains, Phase IV (KMG-V): Genome sequencing to study the core and pangenomes of soil and plant-associated prokaryotes.</title>
        <authorList>
            <person name="Whitman W."/>
        </authorList>
    </citation>
    <scope>NUCLEOTIDE SEQUENCE [LARGE SCALE GENOMIC DNA]</scope>
    <source>
        <strain evidence="1 2">SEMIA 4064</strain>
    </source>
</reference>
<proteinExistence type="predicted"/>
<keyword evidence="2" id="KW-1185">Reference proteome</keyword>
<dbReference type="EMBL" id="JACHBI010000017">
    <property type="protein sequence ID" value="MBB5577103.1"/>
    <property type="molecule type" value="Genomic_DNA"/>
</dbReference>
<gene>
    <name evidence="1" type="ORF">GGD50_005754</name>
</gene>
<name>A0A7W8XWX3_9HYPH</name>